<sequence length="115" mass="12092">MSTEEQSPFITLSPSAAKRVAWLAEQEGNPGLMLRITVSGGGCSGFQYGFSFDSTVNDDDLTFATDGTSAVIDQMSLDLLNGSEIDFVEDLMGSSFRITNPNATASCGCGTSFAI</sequence>
<dbReference type="Pfam" id="PF01521">
    <property type="entry name" value="Fe-S_biosyn"/>
    <property type="match status" value="1"/>
</dbReference>
<dbReference type="InterPro" id="IPR000361">
    <property type="entry name" value="ATAP_core_dom"/>
</dbReference>
<dbReference type="PROSITE" id="PS01152">
    <property type="entry name" value="HESB"/>
    <property type="match status" value="1"/>
</dbReference>
<proteinExistence type="predicted"/>
<dbReference type="InterPro" id="IPR035903">
    <property type="entry name" value="HesB-like_dom_sf"/>
</dbReference>
<dbReference type="NCBIfam" id="TIGR00049">
    <property type="entry name" value="iron-sulfur cluster assembly accessory protein"/>
    <property type="match status" value="1"/>
</dbReference>
<organism evidence="2 3">
    <name type="scientific">Kiloniella laminariae</name>
    <dbReference type="NCBI Taxonomy" id="454162"/>
    <lineage>
        <taxon>Bacteria</taxon>
        <taxon>Pseudomonadati</taxon>
        <taxon>Pseudomonadota</taxon>
        <taxon>Alphaproteobacteria</taxon>
        <taxon>Rhodospirillales</taxon>
        <taxon>Kiloniellaceae</taxon>
        <taxon>Kiloniella</taxon>
    </lineage>
</organism>
<gene>
    <name evidence="2" type="primary">erpA</name>
    <name evidence="2" type="ORF">O4H49_17765</name>
</gene>
<reference evidence="2" key="1">
    <citation type="submission" date="2022-12" db="EMBL/GenBank/DDBJ databases">
        <title>Bacterial isolates from different developmental stages of Nematostella vectensis.</title>
        <authorList>
            <person name="Fraune S."/>
        </authorList>
    </citation>
    <scope>NUCLEOTIDE SEQUENCE</scope>
    <source>
        <strain evidence="2">G21630-S1</strain>
    </source>
</reference>
<dbReference type="InterPro" id="IPR017870">
    <property type="entry name" value="FeS_cluster_insertion_CS"/>
</dbReference>
<feature type="domain" description="Core" evidence="1">
    <location>
        <begin position="10"/>
        <end position="110"/>
    </location>
</feature>
<dbReference type="EMBL" id="JAPWGY010000009">
    <property type="protein sequence ID" value="MCZ4282638.1"/>
    <property type="molecule type" value="Genomic_DNA"/>
</dbReference>
<dbReference type="InterPro" id="IPR016092">
    <property type="entry name" value="ATAP"/>
</dbReference>
<dbReference type="Gene3D" id="2.60.300.12">
    <property type="entry name" value="HesB-like domain"/>
    <property type="match status" value="1"/>
</dbReference>
<evidence type="ECO:0000313" key="2">
    <source>
        <dbReference type="EMBL" id="MCZ4282638.1"/>
    </source>
</evidence>
<dbReference type="PANTHER" id="PTHR43011">
    <property type="entry name" value="IRON-SULFUR CLUSTER ASSEMBLY 2 HOMOLOG, MITOCHONDRIAL"/>
    <property type="match status" value="1"/>
</dbReference>
<dbReference type="NCBIfam" id="NF010147">
    <property type="entry name" value="PRK13623.1"/>
    <property type="match status" value="1"/>
</dbReference>
<comment type="caution">
    <text evidence="2">The sequence shown here is derived from an EMBL/GenBank/DDBJ whole genome shotgun (WGS) entry which is preliminary data.</text>
</comment>
<evidence type="ECO:0000259" key="1">
    <source>
        <dbReference type="Pfam" id="PF01521"/>
    </source>
</evidence>
<protein>
    <submittedName>
        <fullName evidence="2">Iron-sulfur cluster insertion protein ErpA</fullName>
    </submittedName>
</protein>
<dbReference type="Proteomes" id="UP001069802">
    <property type="component" value="Unassembled WGS sequence"/>
</dbReference>
<dbReference type="RefSeq" id="WP_269424784.1">
    <property type="nucleotide sequence ID" value="NZ_JAPWGY010000009.1"/>
</dbReference>
<name>A0ABT4LND0_9PROT</name>
<keyword evidence="3" id="KW-1185">Reference proteome</keyword>
<evidence type="ECO:0000313" key="3">
    <source>
        <dbReference type="Proteomes" id="UP001069802"/>
    </source>
</evidence>
<dbReference type="SUPFAM" id="SSF89360">
    <property type="entry name" value="HesB-like domain"/>
    <property type="match status" value="1"/>
</dbReference>
<accession>A0ABT4LND0</accession>
<dbReference type="PANTHER" id="PTHR43011:SF1">
    <property type="entry name" value="IRON-SULFUR CLUSTER ASSEMBLY 2 HOMOLOG, MITOCHONDRIAL"/>
    <property type="match status" value="1"/>
</dbReference>